<dbReference type="CDD" id="cd02440">
    <property type="entry name" value="AdoMet_MTases"/>
    <property type="match status" value="1"/>
</dbReference>
<evidence type="ECO:0000256" key="1">
    <source>
        <dbReference type="ARBA" id="ARBA00022490"/>
    </source>
</evidence>
<evidence type="ECO:0000256" key="5">
    <source>
        <dbReference type="HAMAP-Rule" id="MF_00560"/>
    </source>
</evidence>
<organism evidence="6 7">
    <name type="scientific">Saccharomonospora xinjiangensis XJ-54</name>
    <dbReference type="NCBI Taxonomy" id="882086"/>
    <lineage>
        <taxon>Bacteria</taxon>
        <taxon>Bacillati</taxon>
        <taxon>Actinomycetota</taxon>
        <taxon>Actinomycetes</taxon>
        <taxon>Pseudonocardiales</taxon>
        <taxon>Pseudonocardiaceae</taxon>
        <taxon>Saccharomonospora</taxon>
    </lineage>
</organism>
<comment type="function">
    <text evidence="5">Catalyzes the S-adenosylmethionine monomethyl esterification of trans-aconitate.</text>
</comment>
<keyword evidence="1 5" id="KW-0963">Cytoplasm</keyword>
<dbReference type="STRING" id="882086.SacxiDRAFT_0574"/>
<comment type="subcellular location">
    <subcellularLocation>
        <location evidence="5">Cytoplasm</location>
    </subcellularLocation>
</comment>
<dbReference type="InterPro" id="IPR023506">
    <property type="entry name" value="Trans-aconitate_MeTrfase"/>
</dbReference>
<dbReference type="NCBIfam" id="NF010703">
    <property type="entry name" value="PRK14103.1"/>
    <property type="match status" value="1"/>
</dbReference>
<name>I0UY93_9PSEU</name>
<dbReference type="Gene3D" id="1.10.150.290">
    <property type="entry name" value="S-adenosyl-L-methionine-dependent methyltransferases"/>
    <property type="match status" value="1"/>
</dbReference>
<dbReference type="AlphaFoldDB" id="I0UY93"/>
<protein>
    <recommendedName>
        <fullName evidence="5">Trans-aconitate 2-methyltransferase</fullName>
        <ecNumber evidence="5">2.1.1.144</ecNumber>
    </recommendedName>
</protein>
<dbReference type="GO" id="GO:0005737">
    <property type="term" value="C:cytoplasm"/>
    <property type="evidence" value="ECO:0007669"/>
    <property type="project" value="UniProtKB-SubCell"/>
</dbReference>
<dbReference type="eggNOG" id="COG4106">
    <property type="taxonomic scope" value="Bacteria"/>
</dbReference>
<dbReference type="HAMAP" id="MF_00560">
    <property type="entry name" value="Tran_acon_Me_trans"/>
    <property type="match status" value="1"/>
</dbReference>
<evidence type="ECO:0000313" key="7">
    <source>
        <dbReference type="Proteomes" id="UP000004691"/>
    </source>
</evidence>
<dbReference type="InterPro" id="IPR029063">
    <property type="entry name" value="SAM-dependent_MTases_sf"/>
</dbReference>
<dbReference type="PANTHER" id="PTHR43861">
    <property type="entry name" value="TRANS-ACONITATE 2-METHYLTRANSFERASE-RELATED"/>
    <property type="match status" value="1"/>
</dbReference>
<dbReference type="Pfam" id="PF13489">
    <property type="entry name" value="Methyltransf_23"/>
    <property type="match status" value="1"/>
</dbReference>
<dbReference type="PANTHER" id="PTHR43861:SF1">
    <property type="entry name" value="TRANS-ACONITATE 2-METHYLTRANSFERASE"/>
    <property type="match status" value="1"/>
</dbReference>
<evidence type="ECO:0000313" key="6">
    <source>
        <dbReference type="EMBL" id="EID52846.1"/>
    </source>
</evidence>
<gene>
    <name evidence="5" type="primary">tam</name>
    <name evidence="6" type="ORF">SacxiDRAFT_0574</name>
</gene>
<evidence type="ECO:0000256" key="3">
    <source>
        <dbReference type="ARBA" id="ARBA00022679"/>
    </source>
</evidence>
<comment type="catalytic activity">
    <reaction evidence="5">
        <text>trans-aconitate + S-adenosyl-L-methionine = (E)-3-(methoxycarbonyl)pent-2-enedioate + S-adenosyl-L-homocysteine</text>
        <dbReference type="Rhea" id="RHEA:14969"/>
        <dbReference type="ChEBI" id="CHEBI:15708"/>
        <dbReference type="ChEBI" id="CHEBI:57470"/>
        <dbReference type="ChEBI" id="CHEBI:57856"/>
        <dbReference type="ChEBI" id="CHEBI:59789"/>
        <dbReference type="EC" id="2.1.1.144"/>
    </reaction>
</comment>
<comment type="similarity">
    <text evidence="5">Belongs to the methyltransferase superfamily. Tam family.</text>
</comment>
<dbReference type="OrthoDB" id="9795085at2"/>
<dbReference type="EMBL" id="JH636049">
    <property type="protein sequence ID" value="EID52846.1"/>
    <property type="molecule type" value="Genomic_DNA"/>
</dbReference>
<dbReference type="GO" id="GO:0032259">
    <property type="term" value="P:methylation"/>
    <property type="evidence" value="ECO:0007669"/>
    <property type="project" value="UniProtKB-KW"/>
</dbReference>
<reference evidence="6 7" key="1">
    <citation type="submission" date="2012-01" db="EMBL/GenBank/DDBJ databases">
        <title>Improved High-Quality Draft sequence of Saccharomonospora xinjiangensis XJ-54.</title>
        <authorList>
            <consortium name="US DOE Joint Genome Institute"/>
            <person name="Lucas S."/>
            <person name="Han J."/>
            <person name="Lapidus A."/>
            <person name="Cheng J.-F."/>
            <person name="Goodwin L."/>
            <person name="Pitluck S."/>
            <person name="Peters L."/>
            <person name="Mikhailova N."/>
            <person name="Teshima H."/>
            <person name="Detter J.C."/>
            <person name="Han C."/>
            <person name="Tapia R."/>
            <person name="Land M."/>
            <person name="Hauser L."/>
            <person name="Kyrpides N."/>
            <person name="Ivanova N."/>
            <person name="Pagani I."/>
            <person name="Brambilla E.-M."/>
            <person name="Klenk H.-P."/>
            <person name="Woyke T."/>
        </authorList>
    </citation>
    <scope>NUCLEOTIDE SEQUENCE [LARGE SCALE GENOMIC DNA]</scope>
    <source>
        <strain evidence="6 7">XJ-54</strain>
    </source>
</reference>
<evidence type="ECO:0000256" key="2">
    <source>
        <dbReference type="ARBA" id="ARBA00022603"/>
    </source>
</evidence>
<dbReference type="Proteomes" id="UP000004691">
    <property type="component" value="Unassembled WGS sequence"/>
</dbReference>
<dbReference type="GO" id="GO:0030798">
    <property type="term" value="F:trans-aconitate 2-methyltransferase activity"/>
    <property type="evidence" value="ECO:0007669"/>
    <property type="project" value="UniProtKB-UniRule"/>
</dbReference>
<keyword evidence="2 5" id="KW-0489">Methyltransferase</keyword>
<dbReference type="SUPFAM" id="SSF53335">
    <property type="entry name" value="S-adenosyl-L-methionine-dependent methyltransferases"/>
    <property type="match status" value="1"/>
</dbReference>
<dbReference type="HOGENOM" id="CLU_037990_5_2_11"/>
<dbReference type="RefSeq" id="WP_006236951.1">
    <property type="nucleotide sequence ID" value="NZ_JH636049.1"/>
</dbReference>
<dbReference type="EC" id="2.1.1.144" evidence="5"/>
<keyword evidence="4 5" id="KW-0949">S-adenosyl-L-methionine</keyword>
<keyword evidence="3 5" id="KW-0808">Transferase</keyword>
<keyword evidence="7" id="KW-1185">Reference proteome</keyword>
<dbReference type="Gene3D" id="3.40.50.150">
    <property type="entry name" value="Vaccinia Virus protein VP39"/>
    <property type="match status" value="1"/>
</dbReference>
<accession>I0UY93</accession>
<dbReference type="InterPro" id="IPR023149">
    <property type="entry name" value="Trans_acon_MeTrfase_C"/>
</dbReference>
<sequence length="255" mass="28604">MWDPQEYLNHAELRARPFRDLVARIGAERPRRVVDAGCGPGTLTGELTRQWPGAIVEAFDSSPEMVASARERGVAVRLCDVTEWRPEPDTDVVVSNAVLQWVPEHDAVLRRWVRELPPGAWLAVQVPGNMDAPSHRAARAVAASDRWARRLRDVRLRGSGAVSEPRDYADLFADLGCAVDVWETTYVQRLGGENAVLDWLTGTALRPIVAALDDDEWQEFRRDLAPVLDEAYPPRSDGTTWFPFRRIFAVARTPS</sequence>
<evidence type="ECO:0000256" key="4">
    <source>
        <dbReference type="ARBA" id="ARBA00022691"/>
    </source>
</evidence>
<proteinExistence type="inferred from homology"/>